<name>Q1JVC7_DESA6</name>
<dbReference type="RefSeq" id="WP_006003313.1">
    <property type="nucleotide sequence ID" value="NZ_AAEW02000044.1"/>
</dbReference>
<dbReference type="InterPro" id="IPR021796">
    <property type="entry name" value="Tll0287-like_dom"/>
</dbReference>
<evidence type="ECO:0000259" key="2">
    <source>
        <dbReference type="Pfam" id="PF11845"/>
    </source>
</evidence>
<keyword evidence="4" id="KW-1185">Reference proteome</keyword>
<dbReference type="Pfam" id="PF11845">
    <property type="entry name" value="Tll0287-like"/>
    <property type="match status" value="1"/>
</dbReference>
<feature type="domain" description="Tll0287-like" evidence="2">
    <location>
        <begin position="36"/>
        <end position="173"/>
    </location>
</feature>
<evidence type="ECO:0000313" key="4">
    <source>
        <dbReference type="Proteomes" id="UP000005695"/>
    </source>
</evidence>
<reference evidence="3" key="2">
    <citation type="submission" date="2006-05" db="EMBL/GenBank/DDBJ databases">
        <title>Sequencing of the draft genome and assembly of Desulfuromonas acetoxidans DSM 684.</title>
        <authorList>
            <consortium name="US DOE Joint Genome Institute (JGI-PGF)"/>
            <person name="Copeland A."/>
            <person name="Lucas S."/>
            <person name="Lapidus A."/>
            <person name="Barry K."/>
            <person name="Detter J.C."/>
            <person name="Glavina del Rio T."/>
            <person name="Hammon N."/>
            <person name="Israni S."/>
            <person name="Dalin E."/>
            <person name="Tice H."/>
            <person name="Bruce D."/>
            <person name="Pitluck S."/>
            <person name="Richardson P."/>
        </authorList>
    </citation>
    <scope>NUCLEOTIDE SEQUENCE [LARGE SCALE GENOMIC DNA]</scope>
    <source>
        <strain evidence="3">DSM 684</strain>
    </source>
</reference>
<evidence type="ECO:0000256" key="1">
    <source>
        <dbReference type="SAM" id="SignalP"/>
    </source>
</evidence>
<proteinExistence type="predicted"/>
<organism evidence="3 4">
    <name type="scientific">Desulfuromonas acetoxidans (strain DSM 684 / 11070)</name>
    <dbReference type="NCBI Taxonomy" id="281689"/>
    <lineage>
        <taxon>Bacteria</taxon>
        <taxon>Pseudomonadati</taxon>
        <taxon>Thermodesulfobacteriota</taxon>
        <taxon>Desulfuromonadia</taxon>
        <taxon>Desulfuromonadales</taxon>
        <taxon>Desulfuromonadaceae</taxon>
        <taxon>Desulfuromonas</taxon>
    </lineage>
</organism>
<reference evidence="3" key="1">
    <citation type="submission" date="2006-05" db="EMBL/GenBank/DDBJ databases">
        <title>Annotation of the draft genome assembly of Desulfuromonas acetoxidans DSM 684.</title>
        <authorList>
            <consortium name="US DOE Joint Genome Institute (JGI-ORNL)"/>
            <person name="Larimer F."/>
            <person name="Land M."/>
            <person name="Hauser L."/>
        </authorList>
    </citation>
    <scope>NUCLEOTIDE SEQUENCE [LARGE SCALE GENOMIC DNA]</scope>
    <source>
        <strain evidence="3">DSM 684</strain>
    </source>
</reference>
<feature type="chain" id="PRO_5004192626" description="Tll0287-like domain-containing protein" evidence="1">
    <location>
        <begin position="22"/>
        <end position="174"/>
    </location>
</feature>
<dbReference type="AlphaFoldDB" id="Q1JVC7"/>
<accession>Q1JVC7</accession>
<dbReference type="Proteomes" id="UP000005695">
    <property type="component" value="Unassembled WGS sequence"/>
</dbReference>
<dbReference type="EMBL" id="AAEW02000044">
    <property type="protein sequence ID" value="EAT14187.1"/>
    <property type="molecule type" value="Genomic_DNA"/>
</dbReference>
<evidence type="ECO:0000313" key="3">
    <source>
        <dbReference type="EMBL" id="EAT14187.1"/>
    </source>
</evidence>
<dbReference type="OrthoDB" id="9797588at2"/>
<protein>
    <recommendedName>
        <fullName evidence="2">Tll0287-like domain-containing protein</fullName>
    </recommendedName>
</protein>
<feature type="signal peptide" evidence="1">
    <location>
        <begin position="1"/>
        <end position="21"/>
    </location>
</feature>
<gene>
    <name evidence="3" type="ORF">Dace_0046</name>
</gene>
<comment type="caution">
    <text evidence="3">The sequence shown here is derived from an EMBL/GenBank/DDBJ whole genome shotgun (WGS) entry which is preliminary data.</text>
</comment>
<keyword evidence="1" id="KW-0732">Signal</keyword>
<sequence>MKTLVILALVVLITIPESAQSEDKLAIAQQYIGTFQKNLMKELKQGLTHGPTHAITICRDRAPQIAAELSNNRVTIGRTTARLRNPLNDGPEWTAPYLTYFNNHPEDRKTLSIPLSDGKQGYVKPIYIQRPCLNCHGKSITPEVAETLQSNYPRDQAVGYDLGDFRGIFWVEIK</sequence>